<evidence type="ECO:0000313" key="2">
    <source>
        <dbReference type="EMBL" id="PIO59707.1"/>
    </source>
</evidence>
<feature type="compositionally biased region" description="Low complexity" evidence="1">
    <location>
        <begin position="358"/>
        <end position="369"/>
    </location>
</feature>
<evidence type="ECO:0000313" key="3">
    <source>
        <dbReference type="Proteomes" id="UP000230423"/>
    </source>
</evidence>
<feature type="region of interest" description="Disordered" evidence="1">
    <location>
        <begin position="437"/>
        <end position="466"/>
    </location>
</feature>
<sequence>MAEKVLLKYQYSAPKLFLANGNNCTKPDTYVVHDGAILYKCVAAPIRAKRSRTRSEDEAMMSFENTTELVNATTAITEDPTTVTAGITTEFAANTTATSTTITEYATKSTRATAAMMPVLTNVTSSSEHTSTSAVTTDLMEGINGTVYSTTNTPEEITTAAATEITVQPNKTSLTTEGKSVEGTVATTELLTTVLLDLKSKSNPLKAQLTAGTLENATLAEVLTKPLKAPPTIGVTMALSETTTAFGHSAEPSEAITTKATIAPSKNRTAVVFLGEPFKVTMATEATVASSANITAATEASIMTSQVTSATEGATVSLESRVTTTELLTTVLLHSKVQLNLLKARRAPDSLGNSTAPELSTELSEATTTTGATVVSSETIMAVELTTGPFEATTTRGATVVSSETIMAVELTTGPFEATTTRGATVAVERSIKLSEATTTKATNPPSGNKTAVTFSSEASKATATNDATIVSDEDRTTTEAPVMTPHVTTVTEGAAGTLESRKATTEPLTTVSPHKSQPNLLKAQRAADFMGNTTTSIVSNEPFRATPSTEATTVSSQATTAKAAIAPFGNTTAIEFLMDPSEATTITGDMIGPRENRTTIKAAIVRSHVTVAAGGPTGTVENTTTTITISGCFLFILDGCFLLPQHTVSGYLAAGKVTICHQRQNEFAEYDRTP</sequence>
<organism evidence="2 3">
    <name type="scientific">Teladorsagia circumcincta</name>
    <name type="common">Brown stomach worm</name>
    <name type="synonym">Ostertagia circumcincta</name>
    <dbReference type="NCBI Taxonomy" id="45464"/>
    <lineage>
        <taxon>Eukaryota</taxon>
        <taxon>Metazoa</taxon>
        <taxon>Ecdysozoa</taxon>
        <taxon>Nematoda</taxon>
        <taxon>Chromadorea</taxon>
        <taxon>Rhabditida</taxon>
        <taxon>Rhabditina</taxon>
        <taxon>Rhabditomorpha</taxon>
        <taxon>Strongyloidea</taxon>
        <taxon>Trichostrongylidae</taxon>
        <taxon>Teladorsagia</taxon>
    </lineage>
</organism>
<reference evidence="2 3" key="1">
    <citation type="submission" date="2015-09" db="EMBL/GenBank/DDBJ databases">
        <title>Draft genome of the parasitic nematode Teladorsagia circumcincta isolate WARC Sus (inbred).</title>
        <authorList>
            <person name="Mitreva M."/>
        </authorList>
    </citation>
    <scope>NUCLEOTIDE SEQUENCE [LARGE SCALE GENOMIC DNA]</scope>
    <source>
        <strain evidence="2 3">S</strain>
    </source>
</reference>
<evidence type="ECO:0000256" key="1">
    <source>
        <dbReference type="SAM" id="MobiDB-lite"/>
    </source>
</evidence>
<gene>
    <name evidence="2" type="ORF">TELCIR_18818</name>
</gene>
<dbReference type="AlphaFoldDB" id="A0A2G9TP48"/>
<name>A0A2G9TP48_TELCI</name>
<dbReference type="Proteomes" id="UP000230423">
    <property type="component" value="Unassembled WGS sequence"/>
</dbReference>
<dbReference type="OrthoDB" id="5871864at2759"/>
<accession>A0A2G9TP48</accession>
<feature type="region of interest" description="Disordered" evidence="1">
    <location>
        <begin position="348"/>
        <end position="369"/>
    </location>
</feature>
<proteinExistence type="predicted"/>
<protein>
    <submittedName>
        <fullName evidence="2">Uncharacterized protein</fullName>
    </submittedName>
</protein>
<dbReference type="EMBL" id="KZ357129">
    <property type="protein sequence ID" value="PIO59707.1"/>
    <property type="molecule type" value="Genomic_DNA"/>
</dbReference>
<keyword evidence="3" id="KW-1185">Reference proteome</keyword>